<dbReference type="EMBL" id="CP072133">
    <property type="protein sequence ID" value="QTH70256.1"/>
    <property type="molecule type" value="Genomic_DNA"/>
</dbReference>
<dbReference type="InterPro" id="IPR032816">
    <property type="entry name" value="VTT_dom"/>
</dbReference>
<organism evidence="3 4">
    <name type="scientific">Pseudoalteromonas xiamenensis</name>
    <dbReference type="NCBI Taxonomy" id="882626"/>
    <lineage>
        <taxon>Bacteria</taxon>
        <taxon>Pseudomonadati</taxon>
        <taxon>Pseudomonadota</taxon>
        <taxon>Gammaproteobacteria</taxon>
        <taxon>Alteromonadales</taxon>
        <taxon>Pseudoalteromonadaceae</taxon>
        <taxon>Pseudoalteromonas</taxon>
    </lineage>
</organism>
<reference evidence="3" key="1">
    <citation type="submission" date="2021-03" db="EMBL/GenBank/DDBJ databases">
        <title>Complete Genome of Pseudoalteromonas xiamenensis STKMTI.2, a new potential marine bacterium producing anti-Vibrio compounds.</title>
        <authorList>
            <person name="Handayani D.P."/>
            <person name="Isnansetyo A."/>
            <person name="Istiqomah I."/>
            <person name="Jumina J."/>
        </authorList>
    </citation>
    <scope>NUCLEOTIDE SEQUENCE</scope>
    <source>
        <strain evidence="3">STKMTI.2</strain>
    </source>
</reference>
<feature type="transmembrane region" description="Helical" evidence="1">
    <location>
        <begin position="37"/>
        <end position="56"/>
    </location>
</feature>
<sequence>MSYFSLFLSALLSATLLPGSSEILFGVLVNQGYLGGLLWLSATLGNVLGSAVNYVLGAQVQRFKHAKWFPVSETQLVKAEQQFQRFGKWSLLFAWLPIIGDPLTLFAGVMRLPFWWFIVLVTVGKGIRYALVLWFALHVAT</sequence>
<name>A0A975HJR4_9GAMM</name>
<gene>
    <name evidence="3" type="ORF">J5O05_09430</name>
</gene>
<dbReference type="Pfam" id="PF09335">
    <property type="entry name" value="VTT_dom"/>
    <property type="match status" value="1"/>
</dbReference>
<evidence type="ECO:0000313" key="3">
    <source>
        <dbReference type="EMBL" id="QTH70256.1"/>
    </source>
</evidence>
<proteinExistence type="predicted"/>
<dbReference type="KEGG" id="pxi:J5O05_09430"/>
<accession>A0A975HJR4</accession>
<keyword evidence="1" id="KW-0812">Transmembrane</keyword>
<dbReference type="RefSeq" id="WP_208841852.1">
    <property type="nucleotide sequence ID" value="NZ_CP072133.1"/>
</dbReference>
<protein>
    <submittedName>
        <fullName evidence="3">DedA family protein</fullName>
    </submittedName>
</protein>
<evidence type="ECO:0000313" key="4">
    <source>
        <dbReference type="Proteomes" id="UP000664904"/>
    </source>
</evidence>
<keyword evidence="4" id="KW-1185">Reference proteome</keyword>
<dbReference type="PANTHER" id="PTHR42709:SF4">
    <property type="entry name" value="INNER MEMBRANE PROTEIN YQAA"/>
    <property type="match status" value="1"/>
</dbReference>
<dbReference type="GO" id="GO:0005886">
    <property type="term" value="C:plasma membrane"/>
    <property type="evidence" value="ECO:0007669"/>
    <property type="project" value="UniProtKB-ARBA"/>
</dbReference>
<feature type="transmembrane region" description="Helical" evidence="1">
    <location>
        <begin position="89"/>
        <end position="108"/>
    </location>
</feature>
<dbReference type="Proteomes" id="UP000664904">
    <property type="component" value="Chromosome"/>
</dbReference>
<dbReference type="InterPro" id="IPR051311">
    <property type="entry name" value="DedA_domain"/>
</dbReference>
<evidence type="ECO:0000256" key="1">
    <source>
        <dbReference type="SAM" id="Phobius"/>
    </source>
</evidence>
<dbReference type="PANTHER" id="PTHR42709">
    <property type="entry name" value="ALKALINE PHOSPHATASE LIKE PROTEIN"/>
    <property type="match status" value="1"/>
</dbReference>
<feature type="domain" description="VTT" evidence="2">
    <location>
        <begin position="24"/>
        <end position="132"/>
    </location>
</feature>
<keyword evidence="1" id="KW-0472">Membrane</keyword>
<feature type="transmembrane region" description="Helical" evidence="1">
    <location>
        <begin position="114"/>
        <end position="137"/>
    </location>
</feature>
<keyword evidence="1" id="KW-1133">Transmembrane helix</keyword>
<evidence type="ECO:0000259" key="2">
    <source>
        <dbReference type="Pfam" id="PF09335"/>
    </source>
</evidence>
<dbReference type="AlphaFoldDB" id="A0A975HJR4"/>